<protein>
    <recommendedName>
        <fullName evidence="7">tRNA(Ile)-lysidine synthase</fullName>
        <ecNumber evidence="7">6.3.4.19</ecNumber>
    </recommendedName>
    <alternativeName>
        <fullName evidence="7">tRNA(Ile)-2-lysyl-cytidine synthase</fullName>
    </alternativeName>
    <alternativeName>
        <fullName evidence="7">tRNA(Ile)-lysidine synthetase</fullName>
    </alternativeName>
</protein>
<feature type="domain" description="tRNA(Ile)-lysidine synthase substrate-binding" evidence="10">
    <location>
        <begin position="254"/>
        <end position="321"/>
    </location>
</feature>
<proteinExistence type="inferred from homology"/>
<comment type="catalytic activity">
    <reaction evidence="6 7">
        <text>cytidine(34) in tRNA(Ile2) + L-lysine + ATP = lysidine(34) in tRNA(Ile2) + AMP + diphosphate + H(+)</text>
        <dbReference type="Rhea" id="RHEA:43744"/>
        <dbReference type="Rhea" id="RHEA-COMP:10625"/>
        <dbReference type="Rhea" id="RHEA-COMP:10670"/>
        <dbReference type="ChEBI" id="CHEBI:15378"/>
        <dbReference type="ChEBI" id="CHEBI:30616"/>
        <dbReference type="ChEBI" id="CHEBI:32551"/>
        <dbReference type="ChEBI" id="CHEBI:33019"/>
        <dbReference type="ChEBI" id="CHEBI:82748"/>
        <dbReference type="ChEBI" id="CHEBI:83665"/>
        <dbReference type="ChEBI" id="CHEBI:456215"/>
        <dbReference type="EC" id="6.3.4.19"/>
    </reaction>
</comment>
<dbReference type="Pfam" id="PF01171">
    <property type="entry name" value="ATP_bind_3"/>
    <property type="match status" value="1"/>
</dbReference>
<feature type="region of interest" description="Disordered" evidence="8">
    <location>
        <begin position="325"/>
        <end position="346"/>
    </location>
</feature>
<evidence type="ECO:0000313" key="11">
    <source>
        <dbReference type="EMBL" id="MBR7826170.1"/>
    </source>
</evidence>
<dbReference type="EMBL" id="JAGSOH010000013">
    <property type="protein sequence ID" value="MBR7826170.1"/>
    <property type="molecule type" value="Genomic_DNA"/>
</dbReference>
<keyword evidence="5 7" id="KW-0067">ATP-binding</keyword>
<keyword evidence="1 7" id="KW-0963">Cytoplasm</keyword>
<name>A0A941IFC2_9ACTN</name>
<keyword evidence="2 7" id="KW-0436">Ligase</keyword>
<evidence type="ECO:0000256" key="3">
    <source>
        <dbReference type="ARBA" id="ARBA00022694"/>
    </source>
</evidence>
<dbReference type="InterPro" id="IPR015262">
    <property type="entry name" value="tRNA_Ile_lys_synt_subst-bd"/>
</dbReference>
<dbReference type="PANTHER" id="PTHR43033:SF1">
    <property type="entry name" value="TRNA(ILE)-LYSIDINE SYNTHASE-RELATED"/>
    <property type="match status" value="1"/>
</dbReference>
<gene>
    <name evidence="7 11" type="primary">tilS</name>
    <name evidence="11" type="ORF">KDK95_07645</name>
</gene>
<evidence type="ECO:0000313" key="12">
    <source>
        <dbReference type="Proteomes" id="UP000676325"/>
    </source>
</evidence>
<dbReference type="GO" id="GO:0005524">
    <property type="term" value="F:ATP binding"/>
    <property type="evidence" value="ECO:0007669"/>
    <property type="project" value="UniProtKB-UniRule"/>
</dbReference>
<evidence type="ECO:0000259" key="10">
    <source>
        <dbReference type="Pfam" id="PF09179"/>
    </source>
</evidence>
<evidence type="ECO:0000256" key="2">
    <source>
        <dbReference type="ARBA" id="ARBA00022598"/>
    </source>
</evidence>
<dbReference type="CDD" id="cd01992">
    <property type="entry name" value="TilS_N"/>
    <property type="match status" value="1"/>
</dbReference>
<dbReference type="InterPro" id="IPR012094">
    <property type="entry name" value="tRNA_Ile_lys_synt"/>
</dbReference>
<accession>A0A941IFC2</accession>
<feature type="binding site" evidence="7">
    <location>
        <begin position="32"/>
        <end position="37"/>
    </location>
    <ligand>
        <name>ATP</name>
        <dbReference type="ChEBI" id="CHEBI:30616"/>
    </ligand>
</feature>
<dbReference type="Gene3D" id="1.20.59.20">
    <property type="match status" value="1"/>
</dbReference>
<dbReference type="Pfam" id="PF09179">
    <property type="entry name" value="TilS"/>
    <property type="match status" value="1"/>
</dbReference>
<dbReference type="PANTHER" id="PTHR43033">
    <property type="entry name" value="TRNA(ILE)-LYSIDINE SYNTHASE-RELATED"/>
    <property type="match status" value="1"/>
</dbReference>
<dbReference type="SUPFAM" id="SSF82829">
    <property type="entry name" value="MesJ substrate recognition domain-like"/>
    <property type="match status" value="1"/>
</dbReference>
<dbReference type="InterPro" id="IPR014729">
    <property type="entry name" value="Rossmann-like_a/b/a_fold"/>
</dbReference>
<dbReference type="EC" id="6.3.4.19" evidence="7"/>
<dbReference type="HAMAP" id="MF_01161">
    <property type="entry name" value="tRNA_Ile_lys_synt"/>
    <property type="match status" value="1"/>
</dbReference>
<evidence type="ECO:0000256" key="5">
    <source>
        <dbReference type="ARBA" id="ARBA00022840"/>
    </source>
</evidence>
<reference evidence="11" key="1">
    <citation type="submission" date="2021-04" db="EMBL/GenBank/DDBJ databases">
        <title>Genome based classification of Actinospica acidithermotolerans sp. nov., an actinobacterium isolated from an Indonesian hot spring.</title>
        <authorList>
            <person name="Kusuma A.B."/>
            <person name="Putra K.E."/>
            <person name="Nafisah S."/>
            <person name="Loh J."/>
            <person name="Nouioui I."/>
            <person name="Goodfellow M."/>
        </authorList>
    </citation>
    <scope>NUCLEOTIDE SEQUENCE</scope>
    <source>
        <strain evidence="11">MGRD01-02</strain>
    </source>
</reference>
<evidence type="ECO:0000256" key="1">
    <source>
        <dbReference type="ARBA" id="ARBA00022490"/>
    </source>
</evidence>
<evidence type="ECO:0000256" key="6">
    <source>
        <dbReference type="ARBA" id="ARBA00048539"/>
    </source>
</evidence>
<dbReference type="GO" id="GO:0005737">
    <property type="term" value="C:cytoplasm"/>
    <property type="evidence" value="ECO:0007669"/>
    <property type="project" value="UniProtKB-SubCell"/>
</dbReference>
<dbReference type="Proteomes" id="UP000676325">
    <property type="component" value="Unassembled WGS sequence"/>
</dbReference>
<evidence type="ECO:0000256" key="8">
    <source>
        <dbReference type="SAM" id="MobiDB-lite"/>
    </source>
</evidence>
<feature type="domain" description="tRNA(Ile)-lysidine/2-thiocytidine synthase N-terminal" evidence="9">
    <location>
        <begin position="27"/>
        <end position="205"/>
    </location>
</feature>
<dbReference type="InterPro" id="IPR012795">
    <property type="entry name" value="tRNA_Ile_lys_synt_N"/>
</dbReference>
<dbReference type="InterPro" id="IPR011063">
    <property type="entry name" value="TilS/TtcA_N"/>
</dbReference>
<dbReference type="GO" id="GO:0006400">
    <property type="term" value="P:tRNA modification"/>
    <property type="evidence" value="ECO:0007669"/>
    <property type="project" value="UniProtKB-UniRule"/>
</dbReference>
<evidence type="ECO:0000256" key="4">
    <source>
        <dbReference type="ARBA" id="ARBA00022741"/>
    </source>
</evidence>
<dbReference type="AlphaFoldDB" id="A0A941IFC2"/>
<comment type="domain">
    <text evidence="7">The N-terminal region contains the highly conserved SGGXDS motif, predicted to be a P-loop motif involved in ATP binding.</text>
</comment>
<comment type="caution">
    <text evidence="11">The sequence shown here is derived from an EMBL/GenBank/DDBJ whole genome shotgun (WGS) entry which is preliminary data.</text>
</comment>
<keyword evidence="12" id="KW-1185">Reference proteome</keyword>
<organism evidence="11 12">
    <name type="scientific">Actinospica acidithermotolerans</name>
    <dbReference type="NCBI Taxonomy" id="2828514"/>
    <lineage>
        <taxon>Bacteria</taxon>
        <taxon>Bacillati</taxon>
        <taxon>Actinomycetota</taxon>
        <taxon>Actinomycetes</taxon>
        <taxon>Catenulisporales</taxon>
        <taxon>Actinospicaceae</taxon>
        <taxon>Actinospica</taxon>
    </lineage>
</organism>
<evidence type="ECO:0000259" key="9">
    <source>
        <dbReference type="Pfam" id="PF01171"/>
    </source>
</evidence>
<keyword evidence="4 7" id="KW-0547">Nucleotide-binding</keyword>
<dbReference type="NCBIfam" id="TIGR02432">
    <property type="entry name" value="lysidine_TilS_N"/>
    <property type="match status" value="1"/>
</dbReference>
<comment type="function">
    <text evidence="7">Ligates lysine onto the cytidine present at position 34 of the AUA codon-specific tRNA(Ile) that contains the anticodon CAU, in an ATP-dependent manner. Cytidine is converted to lysidine, thus changing the amino acid specificity of the tRNA from methionine to isoleucine.</text>
</comment>
<comment type="similarity">
    <text evidence="7">Belongs to the tRNA(Ile)-lysidine synthase family.</text>
</comment>
<dbReference type="SUPFAM" id="SSF52402">
    <property type="entry name" value="Adenine nucleotide alpha hydrolases-like"/>
    <property type="match status" value="1"/>
</dbReference>
<sequence length="346" mass="36153">MGPVPAVAAIRLAVRTALADHEPGDLVLVACSGGADSLALACAAAFVAPRLGLRCGGVSVDHGLQDGSPERAHEVVELLRRRGLDPVESVAVTVGRAGGPEAAARAARYEALDHFAERYGARSVLLGHTRDDQAETVLLGLARGSGARSLAGMPAVFGPEDRYRRPLLGLPRSATAAACEAEGVEPWQDPHNADPAYTRSRVRHQLIPELAAVLGPGMPEALARTARMLREDTEALDEWAGREYAACQHAEGGLDARRLAELPTAVRRRVIRLAALRSGAPAGTLAASHIEAVDALVTGWRGQGPLQLPGAVEVRRTNGRLAFGETAPTAHSDGARGQQLTGAASK</sequence>
<evidence type="ECO:0000256" key="7">
    <source>
        <dbReference type="HAMAP-Rule" id="MF_01161"/>
    </source>
</evidence>
<dbReference type="Gene3D" id="3.40.50.620">
    <property type="entry name" value="HUPs"/>
    <property type="match status" value="1"/>
</dbReference>
<keyword evidence="3 7" id="KW-0819">tRNA processing</keyword>
<dbReference type="RefSeq" id="WP_212517321.1">
    <property type="nucleotide sequence ID" value="NZ_JAGSOH010000013.1"/>
</dbReference>
<dbReference type="GO" id="GO:0032267">
    <property type="term" value="F:tRNA(Ile)-lysidine synthase activity"/>
    <property type="evidence" value="ECO:0007669"/>
    <property type="project" value="UniProtKB-EC"/>
</dbReference>
<comment type="subcellular location">
    <subcellularLocation>
        <location evidence="7">Cytoplasm</location>
    </subcellularLocation>
</comment>